<dbReference type="Pfam" id="PF20284">
    <property type="entry name" value="CTD8"/>
    <property type="match status" value="1"/>
</dbReference>
<sequence length="401" mass="45483">MSMLQWSKRDGAPNLILFIHGLKGGSDTWSYSNTVSFPKLLSSDPDFEHYDIACFEYFTNFTNFYGKTKNLLRRLFQCTRKKEINLPVSELSELLVTEMDVNLSDYKNVIFVAHSMGGLVAKSCILKMIKYGRANNLAGFISLAVPHSGAGLASVMSAMITSNVQIKDLSVFSNETDALNREWLTIDSLPKSKFVYGTNDTIVAKQSALPIQVLAKDSVAVHEDHITICKPDSIENNVYKVVKKFVLEISNTVNEIICPTEFKDDKQYDNEYFVLKMIIADVHEDITNHAKEYYYNAELARNLFTSDHDRAILDNLYRKIKNLYQTQYQIAISERLSSDQLLAAIHSKIDNEDKNELVSLLASLDNLHKKGMLHQLANKLNRDVIWSPDTTVDSISELRAK</sequence>
<evidence type="ECO:0000313" key="7">
    <source>
        <dbReference type="EMBL" id="ECQ7193387.1"/>
    </source>
</evidence>
<dbReference type="PANTHER" id="PTHR48182">
    <property type="entry name" value="PROTEIN SERAC1"/>
    <property type="match status" value="1"/>
</dbReference>
<dbReference type="EMBL" id="AAKCOG010000003">
    <property type="protein sequence ID" value="ECQ7193387.1"/>
    <property type="molecule type" value="Genomic_DNA"/>
</dbReference>
<dbReference type="SUPFAM" id="SSF53474">
    <property type="entry name" value="alpha/beta-Hydrolases"/>
    <property type="match status" value="1"/>
</dbReference>
<comment type="caution">
    <text evidence="7">The sequence shown here is derived from an EMBL/GenBank/DDBJ whole genome shotgun (WGS) entry which is preliminary data.</text>
</comment>
<dbReference type="InterPro" id="IPR029058">
    <property type="entry name" value="AB_hydrolase_fold"/>
</dbReference>
<protein>
    <recommendedName>
        <fullName evidence="8">DUF676 domain-containing protein</fullName>
    </recommendedName>
</protein>
<organism evidence="7">
    <name type="scientific">Salmonella enterica I</name>
    <dbReference type="NCBI Taxonomy" id="59201"/>
    <lineage>
        <taxon>Bacteria</taxon>
        <taxon>Pseudomonadati</taxon>
        <taxon>Pseudomonadota</taxon>
        <taxon>Gammaproteobacteria</taxon>
        <taxon>Enterobacterales</taxon>
        <taxon>Enterobacteriaceae</taxon>
        <taxon>Salmonella</taxon>
    </lineage>
</organism>
<evidence type="ECO:0000256" key="4">
    <source>
        <dbReference type="ARBA" id="ARBA00023136"/>
    </source>
</evidence>
<evidence type="ECO:0000256" key="3">
    <source>
        <dbReference type="ARBA" id="ARBA00022824"/>
    </source>
</evidence>
<evidence type="ECO:0008006" key="8">
    <source>
        <dbReference type="Google" id="ProtNLM"/>
    </source>
</evidence>
<keyword evidence="4" id="KW-0472">Membrane</keyword>
<evidence type="ECO:0000259" key="6">
    <source>
        <dbReference type="Pfam" id="PF20284"/>
    </source>
</evidence>
<dbReference type="Gene3D" id="3.40.50.1820">
    <property type="entry name" value="alpha/beta hydrolase"/>
    <property type="match status" value="1"/>
</dbReference>
<evidence type="ECO:0000256" key="2">
    <source>
        <dbReference type="ARBA" id="ARBA00004370"/>
    </source>
</evidence>
<feature type="domain" description="DUF676" evidence="5">
    <location>
        <begin position="15"/>
        <end position="150"/>
    </location>
</feature>
<evidence type="ECO:0000259" key="5">
    <source>
        <dbReference type="Pfam" id="PF05057"/>
    </source>
</evidence>
<reference evidence="7" key="1">
    <citation type="submission" date="2019-08" db="EMBL/GenBank/DDBJ databases">
        <authorList>
            <person name="Ashton P.M."/>
            <person name="Dallman T."/>
            <person name="Nair S."/>
            <person name="De Pinna E."/>
            <person name="Peters T."/>
            <person name="Grant K."/>
        </authorList>
    </citation>
    <scope>NUCLEOTIDE SEQUENCE</scope>
    <source>
        <strain evidence="7">795400</strain>
    </source>
</reference>
<evidence type="ECO:0000256" key="1">
    <source>
        <dbReference type="ARBA" id="ARBA00004240"/>
    </source>
</evidence>
<dbReference type="AlphaFoldDB" id="A0A3T6IQ11"/>
<dbReference type="PANTHER" id="PTHR48182:SF2">
    <property type="entry name" value="PROTEIN SERAC1"/>
    <property type="match status" value="1"/>
</dbReference>
<comment type="subcellular location">
    <subcellularLocation>
        <location evidence="1">Endoplasmic reticulum</location>
    </subcellularLocation>
    <subcellularLocation>
        <location evidence="2">Membrane</location>
    </subcellularLocation>
</comment>
<accession>A0A3T6IQ11</accession>
<dbReference type="GO" id="GO:0016020">
    <property type="term" value="C:membrane"/>
    <property type="evidence" value="ECO:0007669"/>
    <property type="project" value="UniProtKB-SubCell"/>
</dbReference>
<dbReference type="InterPro" id="IPR046912">
    <property type="entry name" value="ABC-3C_CTD8"/>
</dbReference>
<keyword evidence="3" id="KW-0256">Endoplasmic reticulum</keyword>
<name>A0A3T6IQ11_SALET</name>
<dbReference type="InterPro" id="IPR007751">
    <property type="entry name" value="DUF676_lipase-like"/>
</dbReference>
<proteinExistence type="predicted"/>
<feature type="domain" description="ABC-three component systems C-terminal" evidence="6">
    <location>
        <begin position="264"/>
        <end position="387"/>
    </location>
</feature>
<dbReference type="Pfam" id="PF05057">
    <property type="entry name" value="DUF676"/>
    <property type="match status" value="1"/>
</dbReference>
<dbReference type="InterPro" id="IPR052374">
    <property type="entry name" value="SERAC1"/>
</dbReference>
<gene>
    <name evidence="7" type="ORF">FZ523_06365</name>
</gene>